<dbReference type="GO" id="GO:0005774">
    <property type="term" value="C:vacuolar membrane"/>
    <property type="evidence" value="ECO:0007669"/>
    <property type="project" value="TreeGrafter"/>
</dbReference>
<keyword evidence="8" id="KW-1185">Reference proteome</keyword>
<keyword evidence="3 5" id="KW-1133">Transmembrane helix</keyword>
<dbReference type="GO" id="GO:0015179">
    <property type="term" value="F:L-amino acid transmembrane transporter activity"/>
    <property type="evidence" value="ECO:0007669"/>
    <property type="project" value="TreeGrafter"/>
</dbReference>
<feature type="transmembrane region" description="Helical" evidence="5">
    <location>
        <begin position="341"/>
        <end position="363"/>
    </location>
</feature>
<evidence type="ECO:0000313" key="7">
    <source>
        <dbReference type="EMBL" id="GMH51572.1"/>
    </source>
</evidence>
<feature type="transmembrane region" description="Helical" evidence="5">
    <location>
        <begin position="124"/>
        <end position="146"/>
    </location>
</feature>
<evidence type="ECO:0000256" key="5">
    <source>
        <dbReference type="SAM" id="Phobius"/>
    </source>
</evidence>
<protein>
    <recommendedName>
        <fullName evidence="6">Amino acid transporter transmembrane domain-containing protein</fullName>
    </recommendedName>
</protein>
<evidence type="ECO:0000256" key="1">
    <source>
        <dbReference type="ARBA" id="ARBA00004141"/>
    </source>
</evidence>
<dbReference type="Proteomes" id="UP001165082">
    <property type="component" value="Unassembled WGS sequence"/>
</dbReference>
<dbReference type="Pfam" id="PF01490">
    <property type="entry name" value="Aa_trans"/>
    <property type="match status" value="1"/>
</dbReference>
<dbReference type="EMBL" id="BRXZ01003284">
    <property type="protein sequence ID" value="GMH51572.1"/>
    <property type="molecule type" value="Genomic_DNA"/>
</dbReference>
<keyword evidence="4 5" id="KW-0472">Membrane</keyword>
<sequence length="366" mass="39343">MSGLGRSATYPEIGHAAFGAAGWFASWIGVVFMTVGVCTAYFVFVANTAVDLLAGGHPFFTRGRTILMLLPVFVLLSWGPYKYLSHFSVIGITALVFGLAVVMYDAFTYNSIAPLSTYEAFSWGTYPLFLGNTAFVFLIHSVVLPMRNQMSKPRFCPYTLAVAIVLVTVLNLLFAVPVYLSYGPATMGNIILNLHEGPLKTSVQVALCVDLFFTYALFLFPMCEALENDIRRLRGGDRHPNQPNLRGLSVSGDGGGGVKGGAQGEELPWAFRAGLRAGLVAATALLCYLVEDFSAMSALSGGFGNNLVGFILPPLFITSMKHKGGWWEENGVGGKLKWAEIGFNGMVSAGGVALLVSSIKTFVKNL</sequence>
<keyword evidence="2 5" id="KW-0812">Transmembrane</keyword>
<dbReference type="PANTHER" id="PTHR22950:SF349">
    <property type="entry name" value="AMINO ACID TRANSPORTER TRANSMEMBRANE DOMAIN-CONTAINING PROTEIN"/>
    <property type="match status" value="1"/>
</dbReference>
<feature type="transmembrane region" description="Helical" evidence="5">
    <location>
        <begin position="158"/>
        <end position="182"/>
    </location>
</feature>
<evidence type="ECO:0000256" key="2">
    <source>
        <dbReference type="ARBA" id="ARBA00022692"/>
    </source>
</evidence>
<gene>
    <name evidence="7" type="ORF">TrRE_jg3042</name>
</gene>
<comment type="subcellular location">
    <subcellularLocation>
        <location evidence="1">Membrane</location>
        <topology evidence="1">Multi-pass membrane protein</topology>
    </subcellularLocation>
</comment>
<accession>A0A9W7DR30</accession>
<evidence type="ECO:0000313" key="8">
    <source>
        <dbReference type="Proteomes" id="UP001165082"/>
    </source>
</evidence>
<proteinExistence type="predicted"/>
<dbReference type="PANTHER" id="PTHR22950">
    <property type="entry name" value="AMINO ACID TRANSPORTER"/>
    <property type="match status" value="1"/>
</dbReference>
<name>A0A9W7DR30_9STRA</name>
<dbReference type="InterPro" id="IPR013057">
    <property type="entry name" value="AA_transpt_TM"/>
</dbReference>
<comment type="caution">
    <text evidence="7">The sequence shown here is derived from an EMBL/GenBank/DDBJ whole genome shotgun (WGS) entry which is preliminary data.</text>
</comment>
<feature type="transmembrane region" description="Helical" evidence="5">
    <location>
        <begin position="59"/>
        <end position="76"/>
    </location>
</feature>
<feature type="transmembrane region" description="Helical" evidence="5">
    <location>
        <begin position="83"/>
        <end position="104"/>
    </location>
</feature>
<feature type="domain" description="Amino acid transporter transmembrane" evidence="6">
    <location>
        <begin position="6"/>
        <end position="329"/>
    </location>
</feature>
<organism evidence="7 8">
    <name type="scientific">Triparma retinervis</name>
    <dbReference type="NCBI Taxonomy" id="2557542"/>
    <lineage>
        <taxon>Eukaryota</taxon>
        <taxon>Sar</taxon>
        <taxon>Stramenopiles</taxon>
        <taxon>Ochrophyta</taxon>
        <taxon>Bolidophyceae</taxon>
        <taxon>Parmales</taxon>
        <taxon>Triparmaceae</taxon>
        <taxon>Triparma</taxon>
    </lineage>
</organism>
<reference evidence="7" key="1">
    <citation type="submission" date="2022-07" db="EMBL/GenBank/DDBJ databases">
        <title>Genome analysis of Parmales, a sister group of diatoms, reveals the evolutionary specialization of diatoms from phago-mixotrophs to photoautotrophs.</title>
        <authorList>
            <person name="Ban H."/>
            <person name="Sato S."/>
            <person name="Yoshikawa S."/>
            <person name="Kazumasa Y."/>
            <person name="Nakamura Y."/>
            <person name="Ichinomiya M."/>
            <person name="Saitoh K."/>
            <person name="Sato N."/>
            <person name="Blanc-Mathieu R."/>
            <person name="Endo H."/>
            <person name="Kuwata A."/>
            <person name="Ogata H."/>
        </authorList>
    </citation>
    <scope>NUCLEOTIDE SEQUENCE</scope>
</reference>
<feature type="transmembrane region" description="Helical" evidence="5">
    <location>
        <begin position="273"/>
        <end position="291"/>
    </location>
</feature>
<evidence type="ECO:0000259" key="6">
    <source>
        <dbReference type="Pfam" id="PF01490"/>
    </source>
</evidence>
<dbReference type="AlphaFoldDB" id="A0A9W7DR30"/>
<evidence type="ECO:0000256" key="3">
    <source>
        <dbReference type="ARBA" id="ARBA00022989"/>
    </source>
</evidence>
<dbReference type="OrthoDB" id="1684102at2759"/>
<evidence type="ECO:0000256" key="4">
    <source>
        <dbReference type="ARBA" id="ARBA00023136"/>
    </source>
</evidence>
<feature type="transmembrane region" description="Helical" evidence="5">
    <location>
        <begin position="21"/>
        <end position="44"/>
    </location>
</feature>
<feature type="transmembrane region" description="Helical" evidence="5">
    <location>
        <begin position="303"/>
        <end position="320"/>
    </location>
</feature>